<organism evidence="1">
    <name type="scientific">Dichomitus squalens</name>
    <dbReference type="NCBI Taxonomy" id="114155"/>
    <lineage>
        <taxon>Eukaryota</taxon>
        <taxon>Fungi</taxon>
        <taxon>Dikarya</taxon>
        <taxon>Basidiomycota</taxon>
        <taxon>Agaricomycotina</taxon>
        <taxon>Agaricomycetes</taxon>
        <taxon>Polyporales</taxon>
        <taxon>Polyporaceae</taxon>
        <taxon>Dichomitus</taxon>
    </lineage>
</organism>
<accession>A0A4Q9MR52</accession>
<dbReference type="EMBL" id="ML143417">
    <property type="protein sequence ID" value="TBU28972.1"/>
    <property type="molecule type" value="Genomic_DNA"/>
</dbReference>
<gene>
    <name evidence="1" type="ORF">BD311DRAFT_308307</name>
</gene>
<protein>
    <submittedName>
        <fullName evidence="1">Uncharacterized protein</fullName>
    </submittedName>
</protein>
<sequence length="174" mass="19452">MDLDSDCVFVGLDMDLFALTSDFTGPGHRDRDVLLYYLSRCGFGGLHPLRLAWAVQRSLASSKLRSKCALGGGWIQYPDDRSLHCWAFWGGSCPPWVLEASCLFACQEKPASGERSALERAAVASETRLRYTNFFLWRLLVRPLPPPFFFLSHKSQAIARSSSSDVRGFGKRGL</sequence>
<proteinExistence type="predicted"/>
<evidence type="ECO:0000313" key="1">
    <source>
        <dbReference type="EMBL" id="TBU28972.1"/>
    </source>
</evidence>
<dbReference type="Proteomes" id="UP000292957">
    <property type="component" value="Unassembled WGS sequence"/>
</dbReference>
<name>A0A4Q9MR52_9APHY</name>
<dbReference type="AlphaFoldDB" id="A0A4Q9MR52"/>
<reference evidence="1" key="1">
    <citation type="submission" date="2019-01" db="EMBL/GenBank/DDBJ databases">
        <title>Draft genome sequences of three monokaryotic isolates of the white-rot basidiomycete fungus Dichomitus squalens.</title>
        <authorList>
            <consortium name="DOE Joint Genome Institute"/>
            <person name="Lopez S.C."/>
            <person name="Andreopoulos B."/>
            <person name="Pangilinan J."/>
            <person name="Lipzen A."/>
            <person name="Riley R."/>
            <person name="Ahrendt S."/>
            <person name="Ng V."/>
            <person name="Barry K."/>
            <person name="Daum C."/>
            <person name="Grigoriev I.V."/>
            <person name="Hilden K.S."/>
            <person name="Makela M.R."/>
            <person name="de Vries R.P."/>
        </authorList>
    </citation>
    <scope>NUCLEOTIDE SEQUENCE [LARGE SCALE GENOMIC DNA]</scope>
    <source>
        <strain evidence="1">OM18370.1</strain>
    </source>
</reference>